<dbReference type="PROSITE" id="PS50021">
    <property type="entry name" value="CH"/>
    <property type="match status" value="1"/>
</dbReference>
<name>A0A1B6J390_9HEMI</name>
<dbReference type="PANTHER" id="PTHR47385:SF14">
    <property type="entry name" value="TRANSGELIN"/>
    <property type="match status" value="1"/>
</dbReference>
<proteinExistence type="predicted"/>
<dbReference type="PANTHER" id="PTHR47385">
    <property type="entry name" value="CALPONIN"/>
    <property type="match status" value="1"/>
</dbReference>
<evidence type="ECO:0000259" key="1">
    <source>
        <dbReference type="PROSITE" id="PS50021"/>
    </source>
</evidence>
<dbReference type="GO" id="GO:0007015">
    <property type="term" value="P:actin filament organization"/>
    <property type="evidence" value="ECO:0007669"/>
    <property type="project" value="TreeGrafter"/>
</dbReference>
<dbReference type="PRINTS" id="PR00888">
    <property type="entry name" value="SM22CALPONIN"/>
</dbReference>
<dbReference type="InterPro" id="IPR036872">
    <property type="entry name" value="CH_dom_sf"/>
</dbReference>
<dbReference type="InterPro" id="IPR003096">
    <property type="entry name" value="SM22_calponin"/>
</dbReference>
<dbReference type="SMART" id="SM00033">
    <property type="entry name" value="CH"/>
    <property type="match status" value="1"/>
</dbReference>
<dbReference type="InterPro" id="IPR050606">
    <property type="entry name" value="Calponin-like"/>
</dbReference>
<dbReference type="GO" id="GO:0051015">
    <property type="term" value="F:actin filament binding"/>
    <property type="evidence" value="ECO:0007669"/>
    <property type="project" value="TreeGrafter"/>
</dbReference>
<feature type="domain" description="Calponin-homology (CH)" evidence="1">
    <location>
        <begin position="1"/>
        <end position="96"/>
    </location>
</feature>
<dbReference type="GO" id="GO:0015629">
    <property type="term" value="C:actin cytoskeleton"/>
    <property type="evidence" value="ECO:0007669"/>
    <property type="project" value="TreeGrafter"/>
</dbReference>
<dbReference type="SUPFAM" id="SSF47576">
    <property type="entry name" value="Calponin-homology domain, CH-domain"/>
    <property type="match status" value="1"/>
</dbReference>
<reference evidence="2" key="1">
    <citation type="submission" date="2015-11" db="EMBL/GenBank/DDBJ databases">
        <title>De novo transcriptome assembly of four potential Pierce s Disease insect vectors from Arizona vineyards.</title>
        <authorList>
            <person name="Tassone E.E."/>
        </authorList>
    </citation>
    <scope>NUCLEOTIDE SEQUENCE</scope>
</reference>
<dbReference type="InterPro" id="IPR001715">
    <property type="entry name" value="CH_dom"/>
</dbReference>
<dbReference type="AlphaFoldDB" id="A0A1B6J390"/>
<dbReference type="EMBL" id="GECU01014069">
    <property type="protein sequence ID" value="JAS93637.1"/>
    <property type="molecule type" value="Transcribed_RNA"/>
</dbReference>
<evidence type="ECO:0000313" key="2">
    <source>
        <dbReference type="EMBL" id="JAS93637.1"/>
    </source>
</evidence>
<dbReference type="Gene3D" id="1.10.418.10">
    <property type="entry name" value="Calponin-like domain"/>
    <property type="match status" value="1"/>
</dbReference>
<dbReference type="Pfam" id="PF00307">
    <property type="entry name" value="CH"/>
    <property type="match status" value="1"/>
</dbReference>
<organism evidence="2">
    <name type="scientific">Homalodisca liturata</name>
    <dbReference type="NCBI Taxonomy" id="320908"/>
    <lineage>
        <taxon>Eukaryota</taxon>
        <taxon>Metazoa</taxon>
        <taxon>Ecdysozoa</taxon>
        <taxon>Arthropoda</taxon>
        <taxon>Hexapoda</taxon>
        <taxon>Insecta</taxon>
        <taxon>Pterygota</taxon>
        <taxon>Neoptera</taxon>
        <taxon>Paraneoptera</taxon>
        <taxon>Hemiptera</taxon>
        <taxon>Auchenorrhyncha</taxon>
        <taxon>Membracoidea</taxon>
        <taxon>Cicadellidae</taxon>
        <taxon>Cicadellinae</taxon>
        <taxon>Proconiini</taxon>
        <taxon>Homalodisca</taxon>
    </lineage>
</organism>
<gene>
    <name evidence="2" type="ORF">g.58581</name>
</gene>
<protein>
    <recommendedName>
        <fullName evidence="1">Calponin-homology (CH) domain-containing protein</fullName>
    </recommendedName>
</protein>
<accession>A0A1B6J390</accession>
<sequence length="126" mass="14160">WISQVLGEDIGGGDLHDLLKDGVILCRVVNRITGEQSNFPAISRASFVQMENICYFIDKARQLGVPDSENFMTVDLFEGKNMEQVACCIYSLSRNLHKRGRTDLPLIGPKLTDEVKITFNQAQLDE</sequence>
<feature type="non-terminal residue" evidence="2">
    <location>
        <position position="126"/>
    </location>
</feature>
<feature type="non-terminal residue" evidence="2">
    <location>
        <position position="1"/>
    </location>
</feature>